<proteinExistence type="inferred from homology"/>
<feature type="domain" description="Penicillin-binding protein dimerisation" evidence="5">
    <location>
        <begin position="161"/>
        <end position="318"/>
    </location>
</feature>
<keyword evidence="7" id="KW-1185">Reference proteome</keyword>
<dbReference type="Proteomes" id="UP001499938">
    <property type="component" value="Unassembled WGS sequence"/>
</dbReference>
<evidence type="ECO:0000256" key="2">
    <source>
        <dbReference type="ARBA" id="ARBA00007171"/>
    </source>
</evidence>
<dbReference type="EMBL" id="BAAAPO010000039">
    <property type="protein sequence ID" value="GAA1799878.1"/>
    <property type="molecule type" value="Genomic_DNA"/>
</dbReference>
<dbReference type="Pfam" id="PF03717">
    <property type="entry name" value="PBP_dimer"/>
    <property type="match status" value="1"/>
</dbReference>
<name>A0ABN2LUU7_9MICO</name>
<evidence type="ECO:0000256" key="1">
    <source>
        <dbReference type="ARBA" id="ARBA00004370"/>
    </source>
</evidence>
<dbReference type="SUPFAM" id="SSF56519">
    <property type="entry name" value="Penicillin binding protein dimerisation domain"/>
    <property type="match status" value="1"/>
</dbReference>
<evidence type="ECO:0000259" key="5">
    <source>
        <dbReference type="Pfam" id="PF03717"/>
    </source>
</evidence>
<dbReference type="InterPro" id="IPR005311">
    <property type="entry name" value="PBP_dimer"/>
</dbReference>
<reference evidence="6 7" key="1">
    <citation type="journal article" date="2019" name="Int. J. Syst. Evol. Microbiol.">
        <title>The Global Catalogue of Microorganisms (GCM) 10K type strain sequencing project: providing services to taxonomists for standard genome sequencing and annotation.</title>
        <authorList>
            <consortium name="The Broad Institute Genomics Platform"/>
            <consortium name="The Broad Institute Genome Sequencing Center for Infectious Disease"/>
            <person name="Wu L."/>
            <person name="Ma J."/>
        </authorList>
    </citation>
    <scope>NUCLEOTIDE SEQUENCE [LARGE SCALE GENOMIC DNA]</scope>
    <source>
        <strain evidence="6 7">JCM 15592</strain>
    </source>
</reference>
<protein>
    <submittedName>
        <fullName evidence="6">Penicillin-binding transpeptidase domain-containing protein</fullName>
    </submittedName>
</protein>
<comment type="subcellular location">
    <subcellularLocation>
        <location evidence="1">Membrane</location>
    </subcellularLocation>
</comment>
<accession>A0ABN2LUU7</accession>
<evidence type="ECO:0000259" key="4">
    <source>
        <dbReference type="Pfam" id="PF00905"/>
    </source>
</evidence>
<dbReference type="SUPFAM" id="SSF56601">
    <property type="entry name" value="beta-lactamase/transpeptidase-like"/>
    <property type="match status" value="1"/>
</dbReference>
<dbReference type="PANTHER" id="PTHR30627:SF24">
    <property type="entry name" value="PENICILLIN-BINDING PROTEIN 4B"/>
    <property type="match status" value="1"/>
</dbReference>
<organism evidence="6 7">
    <name type="scientific">Nostocoides veronense</name>
    <dbReference type="NCBI Taxonomy" id="330836"/>
    <lineage>
        <taxon>Bacteria</taxon>
        <taxon>Bacillati</taxon>
        <taxon>Actinomycetota</taxon>
        <taxon>Actinomycetes</taxon>
        <taxon>Micrococcales</taxon>
        <taxon>Intrasporangiaceae</taxon>
        <taxon>Nostocoides</taxon>
    </lineage>
</organism>
<evidence type="ECO:0000256" key="3">
    <source>
        <dbReference type="ARBA" id="ARBA00023136"/>
    </source>
</evidence>
<dbReference type="InterPro" id="IPR036138">
    <property type="entry name" value="PBP_dimer_sf"/>
</dbReference>
<evidence type="ECO:0000313" key="6">
    <source>
        <dbReference type="EMBL" id="GAA1799878.1"/>
    </source>
</evidence>
<dbReference type="Gene3D" id="3.40.710.10">
    <property type="entry name" value="DD-peptidase/beta-lactamase superfamily"/>
    <property type="match status" value="1"/>
</dbReference>
<sequence>MRERSIRALILALVGILALTGALAGSVWFLGHDSQARLAAGLYAEKAAKALATGTLPEGLQSTDRAALEADYAKVLAGMGKLRPVVKVASVVLDKGERRGTITFDQSWKIHADKAAWTYQSTMPIAAITRAEGVEWVGTWSHEVIAKGLRDEEVLNAVREVAVRGDILDGDQDPLVMPRPVTRVGLDKQREPDAKVLAASAKSLARRVGIDPSAYAAAVAAAGPKAFVEAIVYRDEARELIGIAEDAKDFPGLRLLPDELPLAPTARFARPLLGTVGQATAEMIQKSGGSLRAGTIVGLSGLQQSLNDRLGGRDGFTVQALMVGASPRDLYAVPARQGLPVATTLDPVIQEAAELALDQVSKRGASALVAIRPSDMHILAAASGPGSEGYSTATLGQYPPGSTFKPVTALALLRAGLRPSSPVPCDKSIIIDGRTFTNYSDYPSSARGSIPLVTAIANSCNTAMISATRSLAADSLAQAAAAVGLTAPPTAGIPAALGTVPTDGGKVDFAAASIGQGKVVATPLAMATVAAAIARGEPGSPVFVTEPATEPAPIGGRPITADEAKALRSMMRAVVTEGSARFLARVPGKPVMAKTGTAEYGSGNPPPTHAWMIAIQGDLAVAVFVEKGESGSRTAGPVLEDFLRRIAR</sequence>
<dbReference type="Pfam" id="PF00905">
    <property type="entry name" value="Transpeptidase"/>
    <property type="match status" value="1"/>
</dbReference>
<dbReference type="InterPro" id="IPR012338">
    <property type="entry name" value="Beta-lactam/transpept-like"/>
</dbReference>
<dbReference type="Gene3D" id="3.90.1310.10">
    <property type="entry name" value="Penicillin-binding protein 2a (Domain 2)"/>
    <property type="match status" value="1"/>
</dbReference>
<feature type="domain" description="Penicillin-binding protein transpeptidase" evidence="4">
    <location>
        <begin position="368"/>
        <end position="643"/>
    </location>
</feature>
<comment type="caution">
    <text evidence="6">The sequence shown here is derived from an EMBL/GenBank/DDBJ whole genome shotgun (WGS) entry which is preliminary data.</text>
</comment>
<gene>
    <name evidence="6" type="ORF">GCM10009811_24680</name>
</gene>
<dbReference type="PANTHER" id="PTHR30627">
    <property type="entry name" value="PEPTIDOGLYCAN D,D-TRANSPEPTIDASE"/>
    <property type="match status" value="1"/>
</dbReference>
<keyword evidence="3" id="KW-0472">Membrane</keyword>
<evidence type="ECO:0000313" key="7">
    <source>
        <dbReference type="Proteomes" id="UP001499938"/>
    </source>
</evidence>
<comment type="similarity">
    <text evidence="2">Belongs to the transpeptidase family.</text>
</comment>
<dbReference type="InterPro" id="IPR050515">
    <property type="entry name" value="Beta-lactam/transpept"/>
</dbReference>
<dbReference type="InterPro" id="IPR001460">
    <property type="entry name" value="PCN-bd_Tpept"/>
</dbReference>
<dbReference type="RefSeq" id="WP_344085740.1">
    <property type="nucleotide sequence ID" value="NZ_BAAAPO010000039.1"/>
</dbReference>